<dbReference type="NCBIfam" id="TIGR01660">
    <property type="entry name" value="narH"/>
    <property type="match status" value="1"/>
</dbReference>
<dbReference type="GO" id="GO:0016491">
    <property type="term" value="F:oxidoreductase activity"/>
    <property type="evidence" value="ECO:0007669"/>
    <property type="project" value="UniProtKB-KW"/>
</dbReference>
<dbReference type="InterPro" id="IPR006547">
    <property type="entry name" value="NO3_Rdtase_bsu"/>
</dbReference>
<keyword evidence="4" id="KW-0813">Transport</keyword>
<proteinExistence type="predicted"/>
<feature type="domain" description="4Fe-4S ferredoxin-type" evidence="11">
    <location>
        <begin position="7"/>
        <end position="36"/>
    </location>
</feature>
<dbReference type="InterPro" id="IPR029263">
    <property type="entry name" value="Nitr_red_bet_C"/>
</dbReference>
<comment type="subcellular location">
    <subcellularLocation>
        <location evidence="3">Cell envelope</location>
    </subcellularLocation>
</comment>
<accession>A0ABY3TUY3</accession>
<dbReference type="InterPro" id="IPR038262">
    <property type="entry name" value="Nitr_red_bet_C_sf"/>
</dbReference>
<evidence type="ECO:0000256" key="1">
    <source>
        <dbReference type="ARBA" id="ARBA00001927"/>
    </source>
</evidence>
<dbReference type="Pfam" id="PF13247">
    <property type="entry name" value="Fer4_11"/>
    <property type="match status" value="1"/>
</dbReference>
<evidence type="ECO:0000256" key="4">
    <source>
        <dbReference type="ARBA" id="ARBA00022448"/>
    </source>
</evidence>
<evidence type="ECO:0000256" key="7">
    <source>
        <dbReference type="ARBA" id="ARBA00022737"/>
    </source>
</evidence>
<evidence type="ECO:0000256" key="3">
    <source>
        <dbReference type="ARBA" id="ARBA00004196"/>
    </source>
</evidence>
<evidence type="ECO:0000256" key="5">
    <source>
        <dbReference type="ARBA" id="ARBA00022485"/>
    </source>
</evidence>
<sequence>MRVMAQMGMVMNLDKCIGCHTCSVTCKQAWTNRAGTEYVWFNNVETRPGQGYPRRYEDQDRWRGGWELTRRGKLRPKSGGRLAKLLGIFASPVQPELGDYYEPWTYDYQSLVDAPLGDDFPVARPKSLITGKDTAVTWSANWDDNLGGASEYGDRDPIVEKVRRESEEKVRFELEKTFMFYLPRICEHCLNPSCMASCPSGAIYKRAEDGIVLVDQDRCRGWRQCITGCPYKKVYFNHRSGKAEKCTLCYPRIEVGQPTVCAETCVGRLRYLGLFLYDVDRVGEAAATTDPQQLYEAQLDVLLDPHDPSVAAAARRDGIPEDWVQAARRSPVYALAKVYRVALPLHPEYRTMPMVWYVPPLSPVVDVLSAQGHDGEDCANLFGAIDALRIPVEYLAELFTAGRTDIVTEVLRKLAAMRSYMRGVTLRGEGDPAVAAGVGMSEESIYEMYRLMAIAKYEERYVIPTAYQEQAHELEEMGCALDFDDGPGMYESGPFGEASGRPTPVAVETFTALRQRQTSDAAASSEELRTERVNLLNWDGNGAPEGLFP</sequence>
<evidence type="ECO:0000256" key="9">
    <source>
        <dbReference type="ARBA" id="ARBA00023004"/>
    </source>
</evidence>
<evidence type="ECO:0000256" key="2">
    <source>
        <dbReference type="ARBA" id="ARBA00001966"/>
    </source>
</evidence>
<name>A0ABY3TUY3_9MYCO</name>
<keyword evidence="12" id="KW-0560">Oxidoreductase</keyword>
<dbReference type="PANTHER" id="PTHR43518:SF1">
    <property type="entry name" value="RESPIRATORY NITRATE REDUCTASE 1 BETA CHAIN"/>
    <property type="match status" value="1"/>
</dbReference>
<evidence type="ECO:0000256" key="8">
    <source>
        <dbReference type="ARBA" id="ARBA00022982"/>
    </source>
</evidence>
<evidence type="ECO:0000313" key="12">
    <source>
        <dbReference type="EMBL" id="ULN44151.1"/>
    </source>
</evidence>
<dbReference type="Proteomes" id="UP001055337">
    <property type="component" value="Chromosome"/>
</dbReference>
<reference evidence="12" key="1">
    <citation type="submission" date="2022-08" db="EMBL/GenBank/DDBJ databases">
        <title>Whole genome sequencing of non-tuberculosis mycobacteria type-strains.</title>
        <authorList>
            <person name="Igarashi Y."/>
            <person name="Osugi A."/>
            <person name="Mitarai S."/>
        </authorList>
    </citation>
    <scope>NUCLEOTIDE SEQUENCE</scope>
    <source>
        <strain evidence="12">JCM 16369</strain>
    </source>
</reference>
<dbReference type="Gene3D" id="3.30.70.20">
    <property type="match status" value="3"/>
</dbReference>
<dbReference type="Pfam" id="PF14711">
    <property type="entry name" value="Nitr_red_bet_C"/>
    <property type="match status" value="1"/>
</dbReference>
<feature type="domain" description="4Fe-4S ferredoxin-type" evidence="11">
    <location>
        <begin position="210"/>
        <end position="239"/>
    </location>
</feature>
<comment type="cofactor">
    <cofactor evidence="2">
        <name>[4Fe-4S] cluster</name>
        <dbReference type="ChEBI" id="CHEBI:49883"/>
    </cofactor>
</comment>
<keyword evidence="10" id="KW-0411">Iron-sulfur</keyword>
<dbReference type="SUPFAM" id="SSF54862">
    <property type="entry name" value="4Fe-4S ferredoxins"/>
    <property type="match status" value="1"/>
</dbReference>
<keyword evidence="5" id="KW-0004">4Fe-4S</keyword>
<dbReference type="Gene3D" id="1.10.3650.10">
    <property type="entry name" value="nitrate reductase domain like"/>
    <property type="match status" value="1"/>
</dbReference>
<dbReference type="PROSITE" id="PS51379">
    <property type="entry name" value="4FE4S_FER_2"/>
    <property type="match status" value="3"/>
</dbReference>
<gene>
    <name evidence="12" type="primary">narH</name>
    <name evidence="12" type="ORF">MI149_14405</name>
</gene>
<evidence type="ECO:0000256" key="6">
    <source>
        <dbReference type="ARBA" id="ARBA00022723"/>
    </source>
</evidence>
<keyword evidence="8" id="KW-0249">Electron transport</keyword>
<evidence type="ECO:0000259" key="11">
    <source>
        <dbReference type="PROSITE" id="PS51379"/>
    </source>
</evidence>
<keyword evidence="7" id="KW-0677">Repeat</keyword>
<feature type="domain" description="4Fe-4S ferredoxin-type" evidence="11">
    <location>
        <begin position="177"/>
        <end position="208"/>
    </location>
</feature>
<dbReference type="CDD" id="cd10557">
    <property type="entry name" value="NarH_beta-like"/>
    <property type="match status" value="1"/>
</dbReference>
<keyword evidence="13" id="KW-1185">Reference proteome</keyword>
<evidence type="ECO:0000256" key="10">
    <source>
        <dbReference type="ARBA" id="ARBA00023014"/>
    </source>
</evidence>
<organism evidence="12 13">
    <name type="scientific">Mycolicibacterium crocinum</name>
    <dbReference type="NCBI Taxonomy" id="388459"/>
    <lineage>
        <taxon>Bacteria</taxon>
        <taxon>Bacillati</taxon>
        <taxon>Actinomycetota</taxon>
        <taxon>Actinomycetes</taxon>
        <taxon>Mycobacteriales</taxon>
        <taxon>Mycobacteriaceae</taxon>
        <taxon>Mycolicibacterium</taxon>
    </lineage>
</organism>
<protein>
    <submittedName>
        <fullName evidence="12">Nitrate reductase subunit beta</fullName>
        <ecNumber evidence="12">1.7.99.4</ecNumber>
    </submittedName>
</protein>
<dbReference type="PANTHER" id="PTHR43518">
    <property type="entry name" value="NITRATE REDUCTASE BETA SUBUNIT"/>
    <property type="match status" value="1"/>
</dbReference>
<evidence type="ECO:0000313" key="13">
    <source>
        <dbReference type="Proteomes" id="UP001055337"/>
    </source>
</evidence>
<dbReference type="EC" id="1.7.99.4" evidence="12"/>
<dbReference type="RefSeq" id="WP_240180250.1">
    <property type="nucleotide sequence ID" value="NZ_CP092362.2"/>
</dbReference>
<dbReference type="InterPro" id="IPR017896">
    <property type="entry name" value="4Fe4S_Fe-S-bd"/>
</dbReference>
<dbReference type="EMBL" id="CP092362">
    <property type="protein sequence ID" value="ULN44151.1"/>
    <property type="molecule type" value="Genomic_DNA"/>
</dbReference>
<keyword evidence="6" id="KW-0479">Metal-binding</keyword>
<comment type="cofactor">
    <cofactor evidence="1">
        <name>[3Fe-4S] cluster</name>
        <dbReference type="ChEBI" id="CHEBI:21137"/>
    </cofactor>
</comment>
<keyword evidence="9" id="KW-0408">Iron</keyword>